<protein>
    <submittedName>
        <fullName evidence="1">Uncharacterized protein</fullName>
    </submittedName>
</protein>
<dbReference type="AlphaFoldDB" id="A0A6G1L1M0"/>
<name>A0A6G1L1M0_9PEZI</name>
<evidence type="ECO:0000313" key="2">
    <source>
        <dbReference type="Proteomes" id="UP000799436"/>
    </source>
</evidence>
<gene>
    <name evidence="1" type="ORF">EJ03DRAFT_178254</name>
</gene>
<dbReference type="Proteomes" id="UP000799436">
    <property type="component" value="Unassembled WGS sequence"/>
</dbReference>
<evidence type="ECO:0000313" key="1">
    <source>
        <dbReference type="EMBL" id="KAF2766482.1"/>
    </source>
</evidence>
<organism evidence="1 2">
    <name type="scientific">Teratosphaeria nubilosa</name>
    <dbReference type="NCBI Taxonomy" id="161662"/>
    <lineage>
        <taxon>Eukaryota</taxon>
        <taxon>Fungi</taxon>
        <taxon>Dikarya</taxon>
        <taxon>Ascomycota</taxon>
        <taxon>Pezizomycotina</taxon>
        <taxon>Dothideomycetes</taxon>
        <taxon>Dothideomycetidae</taxon>
        <taxon>Mycosphaerellales</taxon>
        <taxon>Teratosphaeriaceae</taxon>
        <taxon>Teratosphaeria</taxon>
    </lineage>
</organism>
<dbReference type="EMBL" id="ML995871">
    <property type="protein sequence ID" value="KAF2766482.1"/>
    <property type="molecule type" value="Genomic_DNA"/>
</dbReference>
<keyword evidence="2" id="KW-1185">Reference proteome</keyword>
<reference evidence="1" key="1">
    <citation type="journal article" date="2020" name="Stud. Mycol.">
        <title>101 Dothideomycetes genomes: a test case for predicting lifestyles and emergence of pathogens.</title>
        <authorList>
            <person name="Haridas S."/>
            <person name="Albert R."/>
            <person name="Binder M."/>
            <person name="Bloem J."/>
            <person name="Labutti K."/>
            <person name="Salamov A."/>
            <person name="Andreopoulos B."/>
            <person name="Baker S."/>
            <person name="Barry K."/>
            <person name="Bills G."/>
            <person name="Bluhm B."/>
            <person name="Cannon C."/>
            <person name="Castanera R."/>
            <person name="Culley D."/>
            <person name="Daum C."/>
            <person name="Ezra D."/>
            <person name="Gonzalez J."/>
            <person name="Henrissat B."/>
            <person name="Kuo A."/>
            <person name="Liang C."/>
            <person name="Lipzen A."/>
            <person name="Lutzoni F."/>
            <person name="Magnuson J."/>
            <person name="Mondo S."/>
            <person name="Nolan M."/>
            <person name="Ohm R."/>
            <person name="Pangilinan J."/>
            <person name="Park H.-J."/>
            <person name="Ramirez L."/>
            <person name="Alfaro M."/>
            <person name="Sun H."/>
            <person name="Tritt A."/>
            <person name="Yoshinaga Y."/>
            <person name="Zwiers L.-H."/>
            <person name="Turgeon B."/>
            <person name="Goodwin S."/>
            <person name="Spatafora J."/>
            <person name="Crous P."/>
            <person name="Grigoriev I."/>
        </authorList>
    </citation>
    <scope>NUCLEOTIDE SEQUENCE</scope>
    <source>
        <strain evidence="1">CBS 116005</strain>
    </source>
</reference>
<accession>A0A6G1L1M0</accession>
<proteinExistence type="predicted"/>
<sequence>MSDSFVASMPCSESSDWYAEIEVCARALRHVDMLFATWTQAPLACLCHNNVLVRFSHGDVARHGCRAYALQIHASSSHALSLNKTAGNSGALQDSGDVNRRAGR</sequence>